<gene>
    <name evidence="2" type="ORF">BDZ31_001140</name>
</gene>
<dbReference type="AlphaFoldDB" id="A0A840I9H3"/>
<dbReference type="EMBL" id="JACHNU010000001">
    <property type="protein sequence ID" value="MBB4661567.1"/>
    <property type="molecule type" value="Genomic_DNA"/>
</dbReference>
<dbReference type="InterPro" id="IPR010982">
    <property type="entry name" value="Lambda_DNA-bd_dom_sf"/>
</dbReference>
<feature type="domain" description="HTH cro/C1-type" evidence="1">
    <location>
        <begin position="1"/>
        <end position="55"/>
    </location>
</feature>
<keyword evidence="3" id="KW-1185">Reference proteome</keyword>
<evidence type="ECO:0000259" key="1">
    <source>
        <dbReference type="PROSITE" id="PS50943"/>
    </source>
</evidence>
<dbReference type="InterPro" id="IPR001387">
    <property type="entry name" value="Cro/C1-type_HTH"/>
</dbReference>
<protein>
    <submittedName>
        <fullName evidence="2">Transcriptional regulator with XRE-family HTH domain</fullName>
    </submittedName>
</protein>
<dbReference type="Pfam" id="PF01381">
    <property type="entry name" value="HTH_3"/>
    <property type="match status" value="1"/>
</dbReference>
<comment type="caution">
    <text evidence="2">The sequence shown here is derived from an EMBL/GenBank/DDBJ whole genome shotgun (WGS) entry which is preliminary data.</text>
</comment>
<dbReference type="SMART" id="SM00530">
    <property type="entry name" value="HTH_XRE"/>
    <property type="match status" value="1"/>
</dbReference>
<proteinExistence type="predicted"/>
<reference evidence="2 3" key="1">
    <citation type="submission" date="2020-08" db="EMBL/GenBank/DDBJ databases">
        <title>Genomic Encyclopedia of Archaeal and Bacterial Type Strains, Phase II (KMG-II): from individual species to whole genera.</title>
        <authorList>
            <person name="Goeker M."/>
        </authorList>
    </citation>
    <scope>NUCLEOTIDE SEQUENCE [LARGE SCALE GENOMIC DNA]</scope>
    <source>
        <strain evidence="2 3">DSM 23288</strain>
    </source>
</reference>
<name>A0A840I9H3_9ACTN</name>
<dbReference type="GO" id="GO:0003677">
    <property type="term" value="F:DNA binding"/>
    <property type="evidence" value="ECO:0007669"/>
    <property type="project" value="InterPro"/>
</dbReference>
<accession>A0A840I9H3</accession>
<dbReference type="SUPFAM" id="SSF47413">
    <property type="entry name" value="lambda repressor-like DNA-binding domains"/>
    <property type="match status" value="1"/>
</dbReference>
<sequence length="68" mass="7455">MRVLRARHGFSQESFGFAAGLHRNYVGAVERGEVSPTLPTLQRIADGFSIPASELLALAERLTKEAEE</sequence>
<dbReference type="CDD" id="cd00093">
    <property type="entry name" value="HTH_XRE"/>
    <property type="match status" value="1"/>
</dbReference>
<evidence type="ECO:0000313" key="3">
    <source>
        <dbReference type="Proteomes" id="UP000585272"/>
    </source>
</evidence>
<evidence type="ECO:0000313" key="2">
    <source>
        <dbReference type="EMBL" id="MBB4661567.1"/>
    </source>
</evidence>
<dbReference type="RefSeq" id="WP_343075526.1">
    <property type="nucleotide sequence ID" value="NZ_JACHNU010000001.1"/>
</dbReference>
<organism evidence="2 3">
    <name type="scientific">Conexibacter arvalis</name>
    <dbReference type="NCBI Taxonomy" id="912552"/>
    <lineage>
        <taxon>Bacteria</taxon>
        <taxon>Bacillati</taxon>
        <taxon>Actinomycetota</taxon>
        <taxon>Thermoleophilia</taxon>
        <taxon>Solirubrobacterales</taxon>
        <taxon>Conexibacteraceae</taxon>
        <taxon>Conexibacter</taxon>
    </lineage>
</organism>
<dbReference type="Gene3D" id="1.10.260.40">
    <property type="entry name" value="lambda repressor-like DNA-binding domains"/>
    <property type="match status" value="1"/>
</dbReference>
<dbReference type="PROSITE" id="PS50943">
    <property type="entry name" value="HTH_CROC1"/>
    <property type="match status" value="1"/>
</dbReference>
<dbReference type="Proteomes" id="UP000585272">
    <property type="component" value="Unassembled WGS sequence"/>
</dbReference>